<name>X1ULU9_9ZZZZ</name>
<feature type="non-terminal residue" evidence="1">
    <location>
        <position position="50"/>
    </location>
</feature>
<protein>
    <submittedName>
        <fullName evidence="1">Uncharacterized protein</fullName>
    </submittedName>
</protein>
<gene>
    <name evidence="1" type="ORF">S12H4_59786</name>
</gene>
<sequence length="50" mass="5904">MVVWLFNLLSLRYSGFVRWEAGFDALLLLAVFWPQGNYEITLYRHPSLLS</sequence>
<evidence type="ECO:0000313" key="1">
    <source>
        <dbReference type="EMBL" id="GAJ18474.1"/>
    </source>
</evidence>
<dbReference type="AlphaFoldDB" id="X1ULU9"/>
<comment type="caution">
    <text evidence="1">The sequence shown here is derived from an EMBL/GenBank/DDBJ whole genome shotgun (WGS) entry which is preliminary data.</text>
</comment>
<dbReference type="EMBL" id="BARW01039173">
    <property type="protein sequence ID" value="GAJ18474.1"/>
    <property type="molecule type" value="Genomic_DNA"/>
</dbReference>
<accession>X1ULU9</accession>
<reference evidence="1" key="1">
    <citation type="journal article" date="2014" name="Front. Microbiol.">
        <title>High frequency of phylogenetically diverse reductive dehalogenase-homologous genes in deep subseafloor sedimentary metagenomes.</title>
        <authorList>
            <person name="Kawai M."/>
            <person name="Futagami T."/>
            <person name="Toyoda A."/>
            <person name="Takaki Y."/>
            <person name="Nishi S."/>
            <person name="Hori S."/>
            <person name="Arai W."/>
            <person name="Tsubouchi T."/>
            <person name="Morono Y."/>
            <person name="Uchiyama I."/>
            <person name="Ito T."/>
            <person name="Fujiyama A."/>
            <person name="Inagaki F."/>
            <person name="Takami H."/>
        </authorList>
    </citation>
    <scope>NUCLEOTIDE SEQUENCE</scope>
    <source>
        <strain evidence="1">Expedition CK06-06</strain>
    </source>
</reference>
<proteinExistence type="predicted"/>
<organism evidence="1">
    <name type="scientific">marine sediment metagenome</name>
    <dbReference type="NCBI Taxonomy" id="412755"/>
    <lineage>
        <taxon>unclassified sequences</taxon>
        <taxon>metagenomes</taxon>
        <taxon>ecological metagenomes</taxon>
    </lineage>
</organism>